<gene>
    <name evidence="7" type="ORF">PQO03_18045</name>
</gene>
<dbReference type="Proteomes" id="UP001214250">
    <property type="component" value="Chromosome 2"/>
</dbReference>
<keyword evidence="5" id="KW-0732">Signal</keyword>
<evidence type="ECO:0000313" key="8">
    <source>
        <dbReference type="Proteomes" id="UP001214250"/>
    </source>
</evidence>
<dbReference type="RefSeq" id="WP_274152295.1">
    <property type="nucleotide sequence ID" value="NZ_CP117812.1"/>
</dbReference>
<dbReference type="SUPFAM" id="SSF53649">
    <property type="entry name" value="Alkaline phosphatase-like"/>
    <property type="match status" value="1"/>
</dbReference>
<keyword evidence="3" id="KW-0378">Hydrolase</keyword>
<keyword evidence="8" id="KW-1185">Reference proteome</keyword>
<evidence type="ECO:0000256" key="1">
    <source>
        <dbReference type="ARBA" id="ARBA00008779"/>
    </source>
</evidence>
<feature type="domain" description="Sulfatase N-terminal" evidence="6">
    <location>
        <begin position="29"/>
        <end position="361"/>
    </location>
</feature>
<dbReference type="PROSITE" id="PS00149">
    <property type="entry name" value="SULFATASE_2"/>
    <property type="match status" value="1"/>
</dbReference>
<dbReference type="Gene3D" id="3.30.1120.10">
    <property type="match status" value="1"/>
</dbReference>
<dbReference type="PANTHER" id="PTHR42693:SF33">
    <property type="entry name" value="ARYLSULFATASE"/>
    <property type="match status" value="1"/>
</dbReference>
<protein>
    <submittedName>
        <fullName evidence="7">Sulfatase-like hydrolase/transferase</fullName>
    </submittedName>
</protein>
<evidence type="ECO:0000256" key="5">
    <source>
        <dbReference type="SAM" id="SignalP"/>
    </source>
</evidence>
<dbReference type="Pfam" id="PF00884">
    <property type="entry name" value="Sulfatase"/>
    <property type="match status" value="1"/>
</dbReference>
<comment type="similarity">
    <text evidence="1">Belongs to the sulfatase family.</text>
</comment>
<dbReference type="InterPro" id="IPR000917">
    <property type="entry name" value="Sulfatase_N"/>
</dbReference>
<dbReference type="InterPro" id="IPR024607">
    <property type="entry name" value="Sulfatase_CS"/>
</dbReference>
<dbReference type="Gene3D" id="3.40.720.10">
    <property type="entry name" value="Alkaline Phosphatase, subunit A"/>
    <property type="match status" value="1"/>
</dbReference>
<proteinExistence type="inferred from homology"/>
<dbReference type="InterPro" id="IPR050738">
    <property type="entry name" value="Sulfatase"/>
</dbReference>
<evidence type="ECO:0000313" key="7">
    <source>
        <dbReference type="EMBL" id="WDE97730.1"/>
    </source>
</evidence>
<dbReference type="InterPro" id="IPR017850">
    <property type="entry name" value="Alkaline_phosphatase_core_sf"/>
</dbReference>
<evidence type="ECO:0000259" key="6">
    <source>
        <dbReference type="Pfam" id="PF00884"/>
    </source>
</evidence>
<feature type="signal peptide" evidence="5">
    <location>
        <begin position="1"/>
        <end position="19"/>
    </location>
</feature>
<dbReference type="EMBL" id="CP117812">
    <property type="protein sequence ID" value="WDE97730.1"/>
    <property type="molecule type" value="Genomic_DNA"/>
</dbReference>
<organism evidence="7 8">
    <name type="scientific">Lentisphaera profundi</name>
    <dbReference type="NCBI Taxonomy" id="1658616"/>
    <lineage>
        <taxon>Bacteria</taxon>
        <taxon>Pseudomonadati</taxon>
        <taxon>Lentisphaerota</taxon>
        <taxon>Lentisphaeria</taxon>
        <taxon>Lentisphaerales</taxon>
        <taxon>Lentisphaeraceae</taxon>
        <taxon>Lentisphaera</taxon>
    </lineage>
</organism>
<keyword evidence="2" id="KW-0479">Metal-binding</keyword>
<evidence type="ECO:0000256" key="3">
    <source>
        <dbReference type="ARBA" id="ARBA00022801"/>
    </source>
</evidence>
<accession>A0ABY7VU44</accession>
<evidence type="ECO:0000256" key="2">
    <source>
        <dbReference type="ARBA" id="ARBA00022723"/>
    </source>
</evidence>
<sequence length="471" mass="53144">MKEKLILSILLMVTAAVHAAQGTHETKKPNVIFILTDDQGSGDLGITGHPYLRTPNIDRLAKEGTRFTQFYTNATVCAPSRVAFMTGQFPVQHNVHHIYMNHKFNVKRGIPDYLDRDAFTVGDLMKQAGYDTAHIGKWHLEGRDLKSPPSHYGFDEWLVTHDASASPSYIKRFNSTEHNVTMASHWIVDDVIEYLEKQKKSDKPFYLNLWTLVPHGLLNPSKEELAEYKNLNANSEDFKSWMKEYGEDAENFTEQMKVYCAAMTSTDKAIGRLLDYLDESGLSENTIVFYTSDNGPEDYKVGDATNAGVGSSGISRGRKRSMYEGGVNVPAIVRWPNKVKANHVSDAIWSGADWLPTLAKISGGKLPRTYKSDGEDVSDILFGKSKEHKKPLFWEWKYEVMGNKKYNPPQLAIRQGDWKFLCKPNGSAAELYNIKKDPAENNNLASKETSIANNMKTILLEWKKTIPTSAY</sequence>
<keyword evidence="4" id="KW-0106">Calcium</keyword>
<evidence type="ECO:0000256" key="4">
    <source>
        <dbReference type="ARBA" id="ARBA00022837"/>
    </source>
</evidence>
<feature type="chain" id="PRO_5045307819" evidence="5">
    <location>
        <begin position="20"/>
        <end position="471"/>
    </location>
</feature>
<name>A0ABY7VU44_9BACT</name>
<reference evidence="7 8" key="1">
    <citation type="submission" date="2023-02" db="EMBL/GenBank/DDBJ databases">
        <title>Genome sequence of Lentisphaera profundi SAORIC-696.</title>
        <authorList>
            <person name="Kim e."/>
            <person name="Cho J.-C."/>
            <person name="Choi A."/>
            <person name="Kang I."/>
        </authorList>
    </citation>
    <scope>NUCLEOTIDE SEQUENCE [LARGE SCALE GENOMIC DNA]</scope>
    <source>
        <strain evidence="7 8">SAORIC-696</strain>
    </source>
</reference>
<dbReference type="PANTHER" id="PTHR42693">
    <property type="entry name" value="ARYLSULFATASE FAMILY MEMBER"/>
    <property type="match status" value="1"/>
</dbReference>